<keyword evidence="3" id="KW-1185">Reference proteome</keyword>
<dbReference type="Proteomes" id="UP000280405">
    <property type="component" value="Unassembled WGS sequence"/>
</dbReference>
<dbReference type="OrthoDB" id="6713163at2"/>
<dbReference type="RefSeq" id="WP_120385365.1">
    <property type="nucleotide sequence ID" value="NZ_RAXT01000115.1"/>
</dbReference>
<gene>
    <name evidence="2" type="ORF">D7V20_18795</name>
</gene>
<dbReference type="AlphaFoldDB" id="A0A3A8EJU1"/>
<reference evidence="2 3" key="1">
    <citation type="submission" date="2018-09" db="EMBL/GenBank/DDBJ databases">
        <title>The draft genome of Acinetobacter spp. strains.</title>
        <authorList>
            <person name="Qin J."/>
            <person name="Feng Y."/>
            <person name="Zong Z."/>
        </authorList>
    </citation>
    <scope>NUCLEOTIDE SEQUENCE [LARGE SCALE GENOMIC DNA]</scope>
    <source>
        <strain evidence="2 3">WCHAc060115</strain>
    </source>
</reference>
<feature type="transmembrane region" description="Helical" evidence="1">
    <location>
        <begin position="7"/>
        <end position="26"/>
    </location>
</feature>
<name>A0A3A8EJU1_9GAMM</name>
<organism evidence="2 3">
    <name type="scientific">Acinetobacter rongchengensis</name>
    <dbReference type="NCBI Taxonomy" id="2419601"/>
    <lineage>
        <taxon>Bacteria</taxon>
        <taxon>Pseudomonadati</taxon>
        <taxon>Pseudomonadota</taxon>
        <taxon>Gammaproteobacteria</taxon>
        <taxon>Moraxellales</taxon>
        <taxon>Moraxellaceae</taxon>
        <taxon>Acinetobacter</taxon>
    </lineage>
</organism>
<comment type="caution">
    <text evidence="2">The sequence shown here is derived from an EMBL/GenBank/DDBJ whole genome shotgun (WGS) entry which is preliminary data.</text>
</comment>
<keyword evidence="1" id="KW-0812">Transmembrane</keyword>
<keyword evidence="1" id="KW-0472">Membrane</keyword>
<protein>
    <submittedName>
        <fullName evidence="2">Uncharacterized protein</fullName>
    </submittedName>
</protein>
<evidence type="ECO:0000313" key="3">
    <source>
        <dbReference type="Proteomes" id="UP000280405"/>
    </source>
</evidence>
<evidence type="ECO:0000256" key="1">
    <source>
        <dbReference type="SAM" id="Phobius"/>
    </source>
</evidence>
<accession>A0A3A8EJU1</accession>
<proteinExistence type="predicted"/>
<feature type="transmembrane region" description="Helical" evidence="1">
    <location>
        <begin position="38"/>
        <end position="61"/>
    </location>
</feature>
<sequence length="522" mass="59778">MSKGLRWLLLAFTFLIIFDYVVISYWRDNTNIDISVSTLMIMLIGLPFAILLGLYTIIILVKFIKNKLISTTTLPPIEENNKPNDQEDNTSIDLDENILLPTQYLHILETALITPFGNDVKQIIVELQKMKPAEPDPILKYEKTYPYLSQRIPSMPALNDDEKILFKQETSALSLVPYPLFTDRAKRLEQITIQLFEKNSLVLQSLDIKQLYPEQDEDIKSKNQARLHPDWLSQTSKQPLQESTERAYHRPRPNLQVVYILPHHISDVEKKILSELPKQCLKLLDINEQHDVQYHIHYVNSSDETQMVIDKTLTKHLNHVENPQLLLIIGVDSWIDQLLLNIKFDKEKESVQPAECGFAVLFSDQKITTGIHPIASITKPSKYKCYQSNILDDQEIAKNIIRSVEQIQQAYEFNIDNKILESDQLLIVDHKPTQMHALIDLNSLSNYFEIESNQILSTGHLLNDTNSMISGISFSIAIGNTIEKQKNTLLINNAGTQLGTSWMVIPPIFPIDEPDTTVGSSK</sequence>
<evidence type="ECO:0000313" key="2">
    <source>
        <dbReference type="EMBL" id="RKG31010.1"/>
    </source>
</evidence>
<dbReference type="EMBL" id="RAXT01000115">
    <property type="protein sequence ID" value="RKG31010.1"/>
    <property type="molecule type" value="Genomic_DNA"/>
</dbReference>
<keyword evidence="1" id="KW-1133">Transmembrane helix</keyword>